<keyword evidence="2" id="KW-0808">Transferase</keyword>
<dbReference type="FunFam" id="3.30.70.270:FF:000020">
    <property type="entry name" value="Transposon Tf2-6 polyprotein-like Protein"/>
    <property type="match status" value="1"/>
</dbReference>
<feature type="domain" description="Peptidase A2" evidence="9">
    <location>
        <begin position="250"/>
        <end position="323"/>
    </location>
</feature>
<evidence type="ECO:0000259" key="10">
    <source>
        <dbReference type="PROSITE" id="PS50878"/>
    </source>
</evidence>
<dbReference type="PROSITE" id="PS50878">
    <property type="entry name" value="RT_POL"/>
    <property type="match status" value="1"/>
</dbReference>
<evidence type="ECO:0000256" key="1">
    <source>
        <dbReference type="ARBA" id="ARBA00012493"/>
    </source>
</evidence>
<evidence type="ECO:0000313" key="11">
    <source>
        <dbReference type="EMBL" id="GBP60921.1"/>
    </source>
</evidence>
<dbReference type="PROSITE" id="PS50175">
    <property type="entry name" value="ASP_PROT_RETROV"/>
    <property type="match status" value="1"/>
</dbReference>
<dbReference type="GO" id="GO:0004519">
    <property type="term" value="F:endonuclease activity"/>
    <property type="evidence" value="ECO:0007669"/>
    <property type="project" value="UniProtKB-KW"/>
</dbReference>
<evidence type="ECO:0000256" key="2">
    <source>
        <dbReference type="ARBA" id="ARBA00022679"/>
    </source>
</evidence>
<dbReference type="OrthoDB" id="422540at2759"/>
<dbReference type="InterPro" id="IPR021109">
    <property type="entry name" value="Peptidase_aspartic_dom_sf"/>
</dbReference>
<dbReference type="GO" id="GO:0003964">
    <property type="term" value="F:RNA-directed DNA polymerase activity"/>
    <property type="evidence" value="ECO:0007669"/>
    <property type="project" value="UniProtKB-EC"/>
</dbReference>
<dbReference type="Pfam" id="PF00078">
    <property type="entry name" value="RVT_1"/>
    <property type="match status" value="1"/>
</dbReference>
<sequence>MPRTQNNEDAGSDSIASPGTSNEVCRLTTKIPPFWPEEPIIWFAQVEDSKERKLKQLLMHEELGDRKPSQFLRHLQGLAGPDISNDLLITIWTSRLPQNIQTVIAGQTAPTLELLADLADRVHEIAPPSLQVACTSTVSAHASTLENLTSEIAELRRQMRQLTTHSYRQLRPKSRGHPQGRSRSKSCTRSDSSYRKYPTCWYHSRYANKANKCVKPCDFKAETHRAALMATDGCPNVPGRLFVTDRCTKMQFLVDTGSELCVFPRSAVQQRRTRTTYQLSAANGTTINTYGYVNLELNLSLRRAYPWRFVVADVTKPIIGADFPVLQSNGGYQKPPLNRQHHNSFYIGVRCNIIQHDIFSTLRSPKHNTVHFIKTTPGPPVSCPPRRLAPDKLQIAKCEFEAMLKTGTARPSESCWSSPLHLAPKKESGWRPCGDYRMLNARTIPDRYPIRHIQDFSHNITGSKVFSTIDLVKAYNQIPVNGEDIPKTAITTPFGLYEFPYMTFGLRNAGQTFQRFVDELTRGLNFCFAYLDDFLVYSKDEEEHEKHLKQIFDRMREYGMLINTSKCVFGADNVTFWVITYQPKEQSHWNKKWNPSKLPIPKTVKELRRFLGMINFYRRFIPDAARIQAPLNALLTGSIKNSHPINIIGEALKAFNTCKDSLCHASLLAHPDCDAKLSLVTDASDTSLGAVLQQYKDKAWEPLAFYSHKLSPAQRNYSPYDRELLAIYEAIKHFRHMLEARDFVIYTDHKPLCHAFKTRKDKCSPRQYRHLDFISQFSTDIRHISGRDNVVADTLSRIEQLDNVVDFVKLANAQESDPELEQILKDGSALQLQKIHVPGTKTDLYCDFSTPAQRPLFLLAYDAKYSTVYIL</sequence>
<protein>
    <recommendedName>
        <fullName evidence="1">RNA-directed DNA polymerase</fullName>
        <ecNumber evidence="1">2.7.7.49</ecNumber>
    </recommendedName>
</protein>
<dbReference type="GO" id="GO:0006508">
    <property type="term" value="P:proteolysis"/>
    <property type="evidence" value="ECO:0007669"/>
    <property type="project" value="InterPro"/>
</dbReference>
<evidence type="ECO:0000259" key="9">
    <source>
        <dbReference type="PROSITE" id="PS50175"/>
    </source>
</evidence>
<keyword evidence="3" id="KW-0548">Nucleotidyltransferase</keyword>
<accession>A0A4C1XAQ9</accession>
<feature type="region of interest" description="Disordered" evidence="8">
    <location>
        <begin position="1"/>
        <end position="21"/>
    </location>
</feature>
<keyword evidence="7" id="KW-0511">Multifunctional enzyme</keyword>
<name>A0A4C1XAQ9_EUMVA</name>
<feature type="region of interest" description="Disordered" evidence="8">
    <location>
        <begin position="164"/>
        <end position="194"/>
    </location>
</feature>
<keyword evidence="6" id="KW-0378">Hydrolase</keyword>
<keyword evidence="4" id="KW-0540">Nuclease</keyword>
<dbReference type="STRING" id="151549.A0A4C1XAQ9"/>
<evidence type="ECO:0000256" key="6">
    <source>
        <dbReference type="ARBA" id="ARBA00022801"/>
    </source>
</evidence>
<dbReference type="EMBL" id="BGZK01000800">
    <property type="protein sequence ID" value="GBP60921.1"/>
    <property type="molecule type" value="Genomic_DNA"/>
</dbReference>
<feature type="compositionally biased region" description="Basic residues" evidence="8">
    <location>
        <begin position="168"/>
        <end position="186"/>
    </location>
</feature>
<comment type="caution">
    <text evidence="11">The sequence shown here is derived from an EMBL/GenBank/DDBJ whole genome shotgun (WGS) entry which is preliminary data.</text>
</comment>
<evidence type="ECO:0000313" key="12">
    <source>
        <dbReference type="Proteomes" id="UP000299102"/>
    </source>
</evidence>
<gene>
    <name evidence="11" type="ORF">EVAR_51484_1</name>
</gene>
<dbReference type="Proteomes" id="UP000299102">
    <property type="component" value="Unassembled WGS sequence"/>
</dbReference>
<dbReference type="InterPro" id="IPR000477">
    <property type="entry name" value="RT_dom"/>
</dbReference>
<reference evidence="11 12" key="1">
    <citation type="journal article" date="2019" name="Commun. Biol.">
        <title>The bagworm genome reveals a unique fibroin gene that provides high tensile strength.</title>
        <authorList>
            <person name="Kono N."/>
            <person name="Nakamura H."/>
            <person name="Ohtoshi R."/>
            <person name="Tomita M."/>
            <person name="Numata K."/>
            <person name="Arakawa K."/>
        </authorList>
    </citation>
    <scope>NUCLEOTIDE SEQUENCE [LARGE SCALE GENOMIC DNA]</scope>
</reference>
<dbReference type="Pfam" id="PF17919">
    <property type="entry name" value="RT_RNaseH_2"/>
    <property type="match status" value="1"/>
</dbReference>
<dbReference type="InterPro" id="IPR050951">
    <property type="entry name" value="Retrovirus_Pol_polyprotein"/>
</dbReference>
<dbReference type="CDD" id="cd01647">
    <property type="entry name" value="RT_LTR"/>
    <property type="match status" value="1"/>
</dbReference>
<dbReference type="PANTHER" id="PTHR37984:SF5">
    <property type="entry name" value="PROTEIN NYNRIN-LIKE"/>
    <property type="match status" value="1"/>
</dbReference>
<dbReference type="InterPro" id="IPR001995">
    <property type="entry name" value="Peptidase_A2_cat"/>
</dbReference>
<dbReference type="SUPFAM" id="SSF56672">
    <property type="entry name" value="DNA/RNA polymerases"/>
    <property type="match status" value="1"/>
</dbReference>
<dbReference type="InterPro" id="IPR043128">
    <property type="entry name" value="Rev_trsase/Diguanyl_cyclase"/>
</dbReference>
<keyword evidence="5" id="KW-0255">Endonuclease</keyword>
<evidence type="ECO:0000256" key="5">
    <source>
        <dbReference type="ARBA" id="ARBA00022759"/>
    </source>
</evidence>
<dbReference type="EC" id="2.7.7.49" evidence="1"/>
<dbReference type="AlphaFoldDB" id="A0A4C1XAQ9"/>
<evidence type="ECO:0000256" key="7">
    <source>
        <dbReference type="ARBA" id="ARBA00023268"/>
    </source>
</evidence>
<dbReference type="Gene3D" id="3.30.70.270">
    <property type="match status" value="2"/>
</dbReference>
<organism evidence="11 12">
    <name type="scientific">Eumeta variegata</name>
    <name type="common">Bagworm moth</name>
    <name type="synonym">Eumeta japonica</name>
    <dbReference type="NCBI Taxonomy" id="151549"/>
    <lineage>
        <taxon>Eukaryota</taxon>
        <taxon>Metazoa</taxon>
        <taxon>Ecdysozoa</taxon>
        <taxon>Arthropoda</taxon>
        <taxon>Hexapoda</taxon>
        <taxon>Insecta</taxon>
        <taxon>Pterygota</taxon>
        <taxon>Neoptera</taxon>
        <taxon>Endopterygota</taxon>
        <taxon>Lepidoptera</taxon>
        <taxon>Glossata</taxon>
        <taxon>Ditrysia</taxon>
        <taxon>Tineoidea</taxon>
        <taxon>Psychidae</taxon>
        <taxon>Oiketicinae</taxon>
        <taxon>Eumeta</taxon>
    </lineage>
</organism>
<dbReference type="GO" id="GO:0004190">
    <property type="term" value="F:aspartic-type endopeptidase activity"/>
    <property type="evidence" value="ECO:0007669"/>
    <property type="project" value="InterPro"/>
</dbReference>
<keyword evidence="12" id="KW-1185">Reference proteome</keyword>
<proteinExistence type="predicted"/>
<evidence type="ECO:0000256" key="8">
    <source>
        <dbReference type="SAM" id="MobiDB-lite"/>
    </source>
</evidence>
<feature type="domain" description="Reverse transcriptase" evidence="10">
    <location>
        <begin position="404"/>
        <end position="615"/>
    </location>
</feature>
<dbReference type="InterPro" id="IPR043502">
    <property type="entry name" value="DNA/RNA_pol_sf"/>
</dbReference>
<dbReference type="SUPFAM" id="SSF50630">
    <property type="entry name" value="Acid proteases"/>
    <property type="match status" value="1"/>
</dbReference>
<dbReference type="CDD" id="cd09274">
    <property type="entry name" value="RNase_HI_RT_Ty3"/>
    <property type="match status" value="1"/>
</dbReference>
<dbReference type="Gene3D" id="3.10.10.10">
    <property type="entry name" value="HIV Type 1 Reverse Transcriptase, subunit A, domain 1"/>
    <property type="match status" value="1"/>
</dbReference>
<evidence type="ECO:0000256" key="3">
    <source>
        <dbReference type="ARBA" id="ARBA00022695"/>
    </source>
</evidence>
<evidence type="ECO:0000256" key="4">
    <source>
        <dbReference type="ARBA" id="ARBA00022722"/>
    </source>
</evidence>
<dbReference type="InterPro" id="IPR041577">
    <property type="entry name" value="RT_RNaseH_2"/>
</dbReference>
<dbReference type="PANTHER" id="PTHR37984">
    <property type="entry name" value="PROTEIN CBG26694"/>
    <property type="match status" value="1"/>
</dbReference>